<dbReference type="EMBL" id="JBHSBB010000005">
    <property type="protein sequence ID" value="MFC4030776.1"/>
    <property type="molecule type" value="Genomic_DNA"/>
</dbReference>
<organism evidence="3 4">
    <name type="scientific">Streptomyces polygonati</name>
    <dbReference type="NCBI Taxonomy" id="1617087"/>
    <lineage>
        <taxon>Bacteria</taxon>
        <taxon>Bacillati</taxon>
        <taxon>Actinomycetota</taxon>
        <taxon>Actinomycetes</taxon>
        <taxon>Kitasatosporales</taxon>
        <taxon>Streptomycetaceae</taxon>
        <taxon>Streptomyces</taxon>
    </lineage>
</organism>
<dbReference type="Pfam" id="PF07883">
    <property type="entry name" value="Cupin_2"/>
    <property type="match status" value="1"/>
</dbReference>
<dbReference type="InterPro" id="IPR013096">
    <property type="entry name" value="Cupin_2"/>
</dbReference>
<dbReference type="PANTHER" id="PTHR35848:SF6">
    <property type="entry name" value="CUPIN TYPE-2 DOMAIN-CONTAINING PROTEIN"/>
    <property type="match status" value="1"/>
</dbReference>
<gene>
    <name evidence="3" type="ORF">ACFO3J_04755</name>
</gene>
<accession>A0ABV8HIQ3</accession>
<name>A0ABV8HIQ3_9ACTN</name>
<keyword evidence="1" id="KW-0479">Metal-binding</keyword>
<proteinExistence type="predicted"/>
<sequence>MSRTVPNLYQDLLADVAHCHDGTGVIRAHRILQRLPAPAGVDFIDLAVLPPGTSIGVHRHKDDEETYVILAGTGTMTLDDEEFTVRAGDVVVNRAFGRHGLVNAADHDLRLLVFQTGPATAGQPRQDGTDPR</sequence>
<dbReference type="SUPFAM" id="SSF51182">
    <property type="entry name" value="RmlC-like cupins"/>
    <property type="match status" value="1"/>
</dbReference>
<dbReference type="PANTHER" id="PTHR35848">
    <property type="entry name" value="OXALATE-BINDING PROTEIN"/>
    <property type="match status" value="1"/>
</dbReference>
<comment type="caution">
    <text evidence="3">The sequence shown here is derived from an EMBL/GenBank/DDBJ whole genome shotgun (WGS) entry which is preliminary data.</text>
</comment>
<evidence type="ECO:0000259" key="2">
    <source>
        <dbReference type="Pfam" id="PF07883"/>
    </source>
</evidence>
<evidence type="ECO:0000256" key="1">
    <source>
        <dbReference type="ARBA" id="ARBA00022723"/>
    </source>
</evidence>
<dbReference type="Proteomes" id="UP001595765">
    <property type="component" value="Unassembled WGS sequence"/>
</dbReference>
<keyword evidence="4" id="KW-1185">Reference proteome</keyword>
<dbReference type="RefSeq" id="WP_386426388.1">
    <property type="nucleotide sequence ID" value="NZ_JBHSBB010000005.1"/>
</dbReference>
<dbReference type="InterPro" id="IPR051610">
    <property type="entry name" value="GPI/OXD"/>
</dbReference>
<evidence type="ECO:0000313" key="3">
    <source>
        <dbReference type="EMBL" id="MFC4030776.1"/>
    </source>
</evidence>
<protein>
    <submittedName>
        <fullName evidence="3">Cupin domain-containing protein</fullName>
    </submittedName>
</protein>
<dbReference type="InterPro" id="IPR014710">
    <property type="entry name" value="RmlC-like_jellyroll"/>
</dbReference>
<evidence type="ECO:0000313" key="4">
    <source>
        <dbReference type="Proteomes" id="UP001595765"/>
    </source>
</evidence>
<reference evidence="4" key="1">
    <citation type="journal article" date="2019" name="Int. J. Syst. Evol. Microbiol.">
        <title>The Global Catalogue of Microorganisms (GCM) 10K type strain sequencing project: providing services to taxonomists for standard genome sequencing and annotation.</title>
        <authorList>
            <consortium name="The Broad Institute Genomics Platform"/>
            <consortium name="The Broad Institute Genome Sequencing Center for Infectious Disease"/>
            <person name="Wu L."/>
            <person name="Ma J."/>
        </authorList>
    </citation>
    <scope>NUCLEOTIDE SEQUENCE [LARGE SCALE GENOMIC DNA]</scope>
    <source>
        <strain evidence="4">CGMCC 4.7237</strain>
    </source>
</reference>
<dbReference type="InterPro" id="IPR011051">
    <property type="entry name" value="RmlC_Cupin_sf"/>
</dbReference>
<feature type="domain" description="Cupin type-2" evidence="2">
    <location>
        <begin position="47"/>
        <end position="113"/>
    </location>
</feature>
<dbReference type="Gene3D" id="2.60.120.10">
    <property type="entry name" value="Jelly Rolls"/>
    <property type="match status" value="1"/>
</dbReference>